<dbReference type="Proteomes" id="UP001150942">
    <property type="component" value="Unassembled WGS sequence"/>
</dbReference>
<dbReference type="OrthoDB" id="191139at2759"/>
<protein>
    <submittedName>
        <fullName evidence="1">Uncharacterized protein</fullName>
    </submittedName>
</protein>
<proteinExistence type="predicted"/>
<gene>
    <name evidence="1" type="ORF">N7449_000837</name>
</gene>
<name>A0A9W9N724_9EURO</name>
<keyword evidence="2" id="KW-1185">Reference proteome</keyword>
<reference evidence="1" key="2">
    <citation type="journal article" date="2023" name="IMA Fungus">
        <title>Comparative genomic study of the Penicillium genus elucidates a diverse pangenome and 15 lateral gene transfer events.</title>
        <authorList>
            <person name="Petersen C."/>
            <person name="Sorensen T."/>
            <person name="Nielsen M.R."/>
            <person name="Sondergaard T.E."/>
            <person name="Sorensen J.L."/>
            <person name="Fitzpatrick D.A."/>
            <person name="Frisvad J.C."/>
            <person name="Nielsen K.L."/>
        </authorList>
    </citation>
    <scope>NUCLEOTIDE SEQUENCE</scope>
    <source>
        <strain evidence="1">IBT 20477</strain>
    </source>
</reference>
<evidence type="ECO:0000313" key="2">
    <source>
        <dbReference type="Proteomes" id="UP001150942"/>
    </source>
</evidence>
<comment type="caution">
    <text evidence="1">The sequence shown here is derived from an EMBL/GenBank/DDBJ whole genome shotgun (WGS) entry which is preliminary data.</text>
</comment>
<evidence type="ECO:0000313" key="1">
    <source>
        <dbReference type="EMBL" id="KAJ5213668.1"/>
    </source>
</evidence>
<reference evidence="1" key="1">
    <citation type="submission" date="2022-11" db="EMBL/GenBank/DDBJ databases">
        <authorList>
            <person name="Petersen C."/>
        </authorList>
    </citation>
    <scope>NUCLEOTIDE SEQUENCE</scope>
    <source>
        <strain evidence="1">IBT 20477</strain>
    </source>
</reference>
<dbReference type="EMBL" id="JAPQKQ010000001">
    <property type="protein sequence ID" value="KAJ5213668.1"/>
    <property type="molecule type" value="Genomic_DNA"/>
</dbReference>
<organism evidence="1 2">
    <name type="scientific">Penicillium cf. viridicatum</name>
    <dbReference type="NCBI Taxonomy" id="2972119"/>
    <lineage>
        <taxon>Eukaryota</taxon>
        <taxon>Fungi</taxon>
        <taxon>Dikarya</taxon>
        <taxon>Ascomycota</taxon>
        <taxon>Pezizomycotina</taxon>
        <taxon>Eurotiomycetes</taxon>
        <taxon>Eurotiomycetidae</taxon>
        <taxon>Eurotiales</taxon>
        <taxon>Aspergillaceae</taxon>
        <taxon>Penicillium</taxon>
    </lineage>
</organism>
<dbReference type="AlphaFoldDB" id="A0A9W9N724"/>
<sequence>MPAAVNTISLQDENIPIVLVELGYFWTAFGGFHGDKDADQGSKVIARAAVEGDNKDLFLNIADDEGKHAEFGW</sequence>
<accession>A0A9W9N724</accession>